<name>A0A6J6AUQ6_9ZZZZ</name>
<protein>
    <submittedName>
        <fullName evidence="1">Unannotated protein</fullName>
    </submittedName>
</protein>
<proteinExistence type="predicted"/>
<dbReference type="Gene3D" id="3.30.530.20">
    <property type="match status" value="1"/>
</dbReference>
<reference evidence="1" key="1">
    <citation type="submission" date="2020-05" db="EMBL/GenBank/DDBJ databases">
        <authorList>
            <person name="Chiriac C."/>
            <person name="Salcher M."/>
            <person name="Ghai R."/>
            <person name="Kavagutti S V."/>
        </authorList>
    </citation>
    <scope>NUCLEOTIDE SEQUENCE</scope>
</reference>
<accession>A0A6J6AUQ6</accession>
<gene>
    <name evidence="1" type="ORF">UFOPK1358_00166</name>
</gene>
<dbReference type="InterPro" id="IPR019587">
    <property type="entry name" value="Polyketide_cyclase/dehydratase"/>
</dbReference>
<evidence type="ECO:0000313" key="1">
    <source>
        <dbReference type="EMBL" id="CAB4530186.1"/>
    </source>
</evidence>
<organism evidence="1">
    <name type="scientific">freshwater metagenome</name>
    <dbReference type="NCBI Taxonomy" id="449393"/>
    <lineage>
        <taxon>unclassified sequences</taxon>
        <taxon>metagenomes</taxon>
        <taxon>ecological metagenomes</taxon>
    </lineage>
</organism>
<dbReference type="EMBL" id="CAEZSF010000008">
    <property type="protein sequence ID" value="CAB4530186.1"/>
    <property type="molecule type" value="Genomic_DNA"/>
</dbReference>
<dbReference type="AlphaFoldDB" id="A0A6J6AUQ6"/>
<dbReference type="InterPro" id="IPR023393">
    <property type="entry name" value="START-like_dom_sf"/>
</dbReference>
<dbReference type="SUPFAM" id="SSF55961">
    <property type="entry name" value="Bet v1-like"/>
    <property type="match status" value="1"/>
</dbReference>
<sequence length="155" mass="17348">MSENKKQVSVTRIIPADAQRIFDVVADPTLHHVIDGSGSVQGAAGEPRKLGLGDKFSTSMRIVVPYRITNKVLEYQDGRLIAWAHMAGWRWRYEFEPIEDGPDAGSTRVTETFDWSTSVAGPYIEFMKFPKKNLKSMEATLSRLDAFVENTASPL</sequence>
<dbReference type="Pfam" id="PF10604">
    <property type="entry name" value="Polyketide_cyc2"/>
    <property type="match status" value="1"/>
</dbReference>